<organism evidence="2 3">
    <name type="scientific">Quillaja saponaria</name>
    <name type="common">Soap bark tree</name>
    <dbReference type="NCBI Taxonomy" id="32244"/>
    <lineage>
        <taxon>Eukaryota</taxon>
        <taxon>Viridiplantae</taxon>
        <taxon>Streptophyta</taxon>
        <taxon>Embryophyta</taxon>
        <taxon>Tracheophyta</taxon>
        <taxon>Spermatophyta</taxon>
        <taxon>Magnoliopsida</taxon>
        <taxon>eudicotyledons</taxon>
        <taxon>Gunneridae</taxon>
        <taxon>Pentapetalae</taxon>
        <taxon>rosids</taxon>
        <taxon>fabids</taxon>
        <taxon>Fabales</taxon>
        <taxon>Quillajaceae</taxon>
        <taxon>Quillaja</taxon>
    </lineage>
</organism>
<gene>
    <name evidence="2" type="ORF">O6P43_013482</name>
</gene>
<dbReference type="Proteomes" id="UP001163823">
    <property type="component" value="Chromosome 6"/>
</dbReference>
<proteinExistence type="predicted"/>
<evidence type="ECO:0000313" key="3">
    <source>
        <dbReference type="Proteomes" id="UP001163823"/>
    </source>
</evidence>
<comment type="caution">
    <text evidence="2">The sequence shown here is derived from an EMBL/GenBank/DDBJ whole genome shotgun (WGS) entry which is preliminary data.</text>
</comment>
<dbReference type="EMBL" id="JARAOO010000006">
    <property type="protein sequence ID" value="KAJ7963541.1"/>
    <property type="molecule type" value="Genomic_DNA"/>
</dbReference>
<sequence>MENSQEEEEEEDDNDNDNDNDISVKVDSCLSTNRSIYLQSATKKMDQTWKIGLSGLLNLRKLERSNTQG</sequence>
<reference evidence="2" key="1">
    <citation type="journal article" date="2023" name="Science">
        <title>Elucidation of the pathway for biosynthesis of saponin adjuvants from the soapbark tree.</title>
        <authorList>
            <person name="Reed J."/>
            <person name="Orme A."/>
            <person name="El-Demerdash A."/>
            <person name="Owen C."/>
            <person name="Martin L.B.B."/>
            <person name="Misra R.C."/>
            <person name="Kikuchi S."/>
            <person name="Rejzek M."/>
            <person name="Martin A.C."/>
            <person name="Harkess A."/>
            <person name="Leebens-Mack J."/>
            <person name="Louveau T."/>
            <person name="Stephenson M.J."/>
            <person name="Osbourn A."/>
        </authorList>
    </citation>
    <scope>NUCLEOTIDE SEQUENCE</scope>
    <source>
        <strain evidence="2">S10</strain>
    </source>
</reference>
<evidence type="ECO:0000313" key="2">
    <source>
        <dbReference type="EMBL" id="KAJ7963541.1"/>
    </source>
</evidence>
<name>A0AAD7LU90_QUISA</name>
<accession>A0AAD7LU90</accession>
<dbReference type="KEGG" id="qsa:O6P43_013482"/>
<dbReference type="AlphaFoldDB" id="A0AAD7LU90"/>
<protein>
    <submittedName>
        <fullName evidence="2">Uncharacterized protein</fullName>
    </submittedName>
</protein>
<feature type="compositionally biased region" description="Acidic residues" evidence="1">
    <location>
        <begin position="1"/>
        <end position="20"/>
    </location>
</feature>
<feature type="region of interest" description="Disordered" evidence="1">
    <location>
        <begin position="1"/>
        <end position="26"/>
    </location>
</feature>
<keyword evidence="3" id="KW-1185">Reference proteome</keyword>
<evidence type="ECO:0000256" key="1">
    <source>
        <dbReference type="SAM" id="MobiDB-lite"/>
    </source>
</evidence>